<dbReference type="Proteomes" id="UP001479436">
    <property type="component" value="Unassembled WGS sequence"/>
</dbReference>
<feature type="region of interest" description="Disordered" evidence="1">
    <location>
        <begin position="28"/>
        <end position="95"/>
    </location>
</feature>
<name>A0ABR2VTR2_9FUNG</name>
<feature type="transmembrane region" description="Helical" evidence="2">
    <location>
        <begin position="160"/>
        <end position="180"/>
    </location>
</feature>
<accession>A0ABR2VTR2</accession>
<evidence type="ECO:0000313" key="3">
    <source>
        <dbReference type="EMBL" id="KAK9701906.1"/>
    </source>
</evidence>
<gene>
    <name evidence="3" type="ORF">K7432_011514</name>
</gene>
<organism evidence="3 4">
    <name type="scientific">Basidiobolus ranarum</name>
    <dbReference type="NCBI Taxonomy" id="34480"/>
    <lineage>
        <taxon>Eukaryota</taxon>
        <taxon>Fungi</taxon>
        <taxon>Fungi incertae sedis</taxon>
        <taxon>Zoopagomycota</taxon>
        <taxon>Entomophthoromycotina</taxon>
        <taxon>Basidiobolomycetes</taxon>
        <taxon>Basidiobolales</taxon>
        <taxon>Basidiobolaceae</taxon>
        <taxon>Basidiobolus</taxon>
    </lineage>
</organism>
<evidence type="ECO:0000313" key="4">
    <source>
        <dbReference type="Proteomes" id="UP001479436"/>
    </source>
</evidence>
<feature type="compositionally biased region" description="Pro residues" evidence="1">
    <location>
        <begin position="37"/>
        <end position="62"/>
    </location>
</feature>
<keyword evidence="2" id="KW-0472">Membrane</keyword>
<reference evidence="3 4" key="1">
    <citation type="submission" date="2023-04" db="EMBL/GenBank/DDBJ databases">
        <title>Genome of Basidiobolus ranarum AG-B5.</title>
        <authorList>
            <person name="Stajich J.E."/>
            <person name="Carter-House D."/>
            <person name="Gryganskyi A."/>
        </authorList>
    </citation>
    <scope>NUCLEOTIDE SEQUENCE [LARGE SCALE GENOMIC DNA]</scope>
    <source>
        <strain evidence="3 4">AG-B5</strain>
    </source>
</reference>
<feature type="compositionally biased region" description="Polar residues" evidence="1">
    <location>
        <begin position="70"/>
        <end position="88"/>
    </location>
</feature>
<dbReference type="EMBL" id="JASJQH010007773">
    <property type="protein sequence ID" value="KAK9701906.1"/>
    <property type="molecule type" value="Genomic_DNA"/>
</dbReference>
<proteinExistence type="predicted"/>
<comment type="caution">
    <text evidence="3">The sequence shown here is derived from an EMBL/GenBank/DDBJ whole genome shotgun (WGS) entry which is preliminary data.</text>
</comment>
<keyword evidence="4" id="KW-1185">Reference proteome</keyword>
<sequence length="220" mass="23242">MEFTIALGIDLDSRELAPLPNLIPANPTISQPLPSATVPPVPTASPVPDIPQTVPSPAPQPTPTIDEPLPTTSKAPEHATSVQSPINTGGNGGNSRVTPVKHTSVLTMTASSAGKIRTIIATETLEIMAGQPDTQLNTNNVPSYAGSGGNSNSNDSKKPLITTAIVLGSIFIAGIGIWIFRKWKLSPSSNFQDKLATTDYFKPPGHHDRNTVFLRELNEP</sequence>
<evidence type="ECO:0000256" key="2">
    <source>
        <dbReference type="SAM" id="Phobius"/>
    </source>
</evidence>
<protein>
    <submittedName>
        <fullName evidence="3">Uncharacterized protein</fullName>
    </submittedName>
</protein>
<keyword evidence="2" id="KW-0812">Transmembrane</keyword>
<keyword evidence="2" id="KW-1133">Transmembrane helix</keyword>
<evidence type="ECO:0000256" key="1">
    <source>
        <dbReference type="SAM" id="MobiDB-lite"/>
    </source>
</evidence>